<sequence>MIQGEQTPIKDGELIAAIDMGSNSFHMVVARVEHGEPRVIDRLRDTVRMAAGLRADGTLDAEHRARALNCLARFGQRIAGLPSARVRAVATNTVRRLASPQSFLVAAETALGHPVEIVSGREEGRLIFLGASHDLPASRENRLVIDVGGGSTEFIIGRGLAPLHTESVQAGCIASTMRFFPGGKLNRKRWQRATGELGVLLQQFAEDYRESGWIDAYGSSGTAKAIGGVVQAMKFSDDGITPASLAALRDALLAQGQVGALKLPGLSDDRAPVIAGGVVIFEAAFEALGIQRMRVCESSMREGLLWDLLGRAGGTDPRTASIDALAARYGVDRAQARRVESTALMLFDQVAKTWKLDGEAREWLSWVSRVHEIGLAIAHSQHHHHGAYILRHADLAGFSRQEQQLLAAVVEAHRRKPEKALFSALPQRYRTLARQITALLRLAVLFRRARRPESLPQMRLAATSQRLRLALPAAWLEQHPLTEADLEQERPPMAELGLALDLTAL</sequence>
<reference evidence="5" key="1">
    <citation type="submission" date="2016-10" db="EMBL/GenBank/DDBJ databases">
        <authorList>
            <person name="Varghese N."/>
            <person name="Submissions S."/>
        </authorList>
    </citation>
    <scope>NUCLEOTIDE SEQUENCE [LARGE SCALE GENOMIC DNA]</scope>
    <source>
        <strain evidence="5">UNC178MFTsu3.1</strain>
    </source>
</reference>
<gene>
    <name evidence="4" type="ORF">SAMN02799615_01504</name>
</gene>
<dbReference type="InterPro" id="IPR003695">
    <property type="entry name" value="Ppx_GppA_N"/>
</dbReference>
<dbReference type="InterPro" id="IPR050273">
    <property type="entry name" value="GppA/Ppx_hydrolase"/>
</dbReference>
<dbReference type="Pfam" id="PF02541">
    <property type="entry name" value="Ppx-GppA"/>
    <property type="match status" value="1"/>
</dbReference>
<evidence type="ECO:0000313" key="5">
    <source>
        <dbReference type="Proteomes" id="UP000199477"/>
    </source>
</evidence>
<evidence type="ECO:0000259" key="2">
    <source>
        <dbReference type="Pfam" id="PF02541"/>
    </source>
</evidence>
<proteinExistence type="predicted"/>
<organism evidence="4 5">
    <name type="scientific">Dyella marensis</name>
    <dbReference type="NCBI Taxonomy" id="500610"/>
    <lineage>
        <taxon>Bacteria</taxon>
        <taxon>Pseudomonadati</taxon>
        <taxon>Pseudomonadota</taxon>
        <taxon>Gammaproteobacteria</taxon>
        <taxon>Lysobacterales</taxon>
        <taxon>Rhodanobacteraceae</taxon>
        <taxon>Dyella</taxon>
    </lineage>
</organism>
<dbReference type="GO" id="GO:0004309">
    <property type="term" value="F:exopolyphosphatase activity"/>
    <property type="evidence" value="ECO:0007669"/>
    <property type="project" value="TreeGrafter"/>
</dbReference>
<dbReference type="FunFam" id="3.30.420.40:FF:000023">
    <property type="entry name" value="Guanosine-5'-triphosphate,3'-diphosphate pyrophosphatase"/>
    <property type="match status" value="1"/>
</dbReference>
<evidence type="ECO:0000256" key="1">
    <source>
        <dbReference type="ARBA" id="ARBA00022801"/>
    </source>
</evidence>
<dbReference type="EMBL" id="FONH01000003">
    <property type="protein sequence ID" value="SFE67723.1"/>
    <property type="molecule type" value="Genomic_DNA"/>
</dbReference>
<dbReference type="PANTHER" id="PTHR30005:SF14">
    <property type="entry name" value="EXOPOLYPHOSPHATASE"/>
    <property type="match status" value="1"/>
</dbReference>
<protein>
    <submittedName>
        <fullName evidence="4">Exopolyphosphatase / guanosine-5'-triphosphate,3'-diphosphate pyrophosphatase</fullName>
    </submittedName>
</protein>
<dbReference type="SUPFAM" id="SSF53067">
    <property type="entry name" value="Actin-like ATPase domain"/>
    <property type="match status" value="2"/>
</dbReference>
<dbReference type="Proteomes" id="UP000199477">
    <property type="component" value="Unassembled WGS sequence"/>
</dbReference>
<evidence type="ECO:0000313" key="4">
    <source>
        <dbReference type="EMBL" id="SFE67723.1"/>
    </source>
</evidence>
<evidence type="ECO:0000259" key="3">
    <source>
        <dbReference type="Pfam" id="PF21447"/>
    </source>
</evidence>
<dbReference type="GO" id="GO:0006798">
    <property type="term" value="P:polyphosphate catabolic process"/>
    <property type="evidence" value="ECO:0007669"/>
    <property type="project" value="TreeGrafter"/>
</dbReference>
<dbReference type="CDD" id="cd24053">
    <property type="entry name" value="ASKHA_NBD_EcPPX-GppA-like"/>
    <property type="match status" value="1"/>
</dbReference>
<keyword evidence="5" id="KW-1185">Reference proteome</keyword>
<dbReference type="RefSeq" id="WP_026636245.1">
    <property type="nucleotide sequence ID" value="NZ_FONH01000003.1"/>
</dbReference>
<name>A0A1I2CIT7_9GAMM</name>
<dbReference type="Pfam" id="PF21447">
    <property type="entry name" value="Ppx-GppA_III"/>
    <property type="match status" value="1"/>
</dbReference>
<dbReference type="InterPro" id="IPR043129">
    <property type="entry name" value="ATPase_NBD"/>
</dbReference>
<dbReference type="Gene3D" id="3.30.420.40">
    <property type="match status" value="1"/>
</dbReference>
<accession>A0A1I2CIT7</accession>
<feature type="domain" description="Ppx/GppA phosphatase N-terminal" evidence="2">
    <location>
        <begin position="28"/>
        <end position="311"/>
    </location>
</feature>
<dbReference type="InterPro" id="IPR048950">
    <property type="entry name" value="Ppx_GppA_C"/>
</dbReference>
<keyword evidence="1" id="KW-0378">Hydrolase</keyword>
<dbReference type="Gene3D" id="3.30.420.150">
    <property type="entry name" value="Exopolyphosphatase. Domain 2"/>
    <property type="match status" value="1"/>
</dbReference>
<dbReference type="InterPro" id="IPR030673">
    <property type="entry name" value="PyroPPase_GppA_Ppx"/>
</dbReference>
<dbReference type="PIRSF" id="PIRSF001267">
    <property type="entry name" value="Pyrophosphatase_GppA_Ppx"/>
    <property type="match status" value="1"/>
</dbReference>
<dbReference type="PANTHER" id="PTHR30005">
    <property type="entry name" value="EXOPOLYPHOSPHATASE"/>
    <property type="match status" value="1"/>
</dbReference>
<feature type="domain" description="Ppx/GppA phosphatase C-terminal" evidence="3">
    <location>
        <begin position="318"/>
        <end position="490"/>
    </location>
</feature>
<dbReference type="AlphaFoldDB" id="A0A1I2CIT7"/>
<dbReference type="STRING" id="500610.SAMN02799615_01504"/>
<dbReference type="Gene3D" id="1.10.3210.10">
    <property type="entry name" value="Hypothetical protein af1432"/>
    <property type="match status" value="1"/>
</dbReference>
<dbReference type="SUPFAM" id="SSF109604">
    <property type="entry name" value="HD-domain/PDEase-like"/>
    <property type="match status" value="1"/>
</dbReference>